<feature type="binding site" evidence="6">
    <location>
        <begin position="11"/>
        <end position="13"/>
    </location>
    <ligand>
        <name>NAD(+)</name>
        <dbReference type="ChEBI" id="CHEBI:57540"/>
    </ligand>
</feature>
<evidence type="ECO:0000256" key="5">
    <source>
        <dbReference type="ARBA" id="ARBA00023125"/>
    </source>
</evidence>
<gene>
    <name evidence="8" type="ORF">DFP75_10419</name>
</gene>
<dbReference type="RefSeq" id="WP_110575161.1">
    <property type="nucleotide sequence ID" value="NZ_QKLW01000004.1"/>
</dbReference>
<comment type="caution">
    <text evidence="8">The sequence shown here is derived from an EMBL/GenBank/DDBJ whole genome shotgun (WGS) entry which is preliminary data.</text>
</comment>
<dbReference type="GO" id="GO:0016779">
    <property type="term" value="F:nucleotidyltransferase activity"/>
    <property type="evidence" value="ECO:0007669"/>
    <property type="project" value="UniProtKB-UniRule"/>
</dbReference>
<dbReference type="AlphaFoldDB" id="A0A318UYF9"/>
<keyword evidence="2 6" id="KW-0328">Glycosyltransferase</keyword>
<feature type="domain" description="DarT" evidence="7">
    <location>
        <begin position="7"/>
        <end position="225"/>
    </location>
</feature>
<evidence type="ECO:0000256" key="1">
    <source>
        <dbReference type="ARBA" id="ARBA00022649"/>
    </source>
</evidence>
<comment type="catalytic activity">
    <reaction evidence="6">
        <text>a thymidine in DNA + NAD(+) = an N-(ADP-alpha-D-ribosyl)-thymidine in DNA + nicotinamide + H(+)</text>
        <dbReference type="Rhea" id="RHEA:71651"/>
        <dbReference type="Rhea" id="RHEA-COMP:13556"/>
        <dbReference type="Rhea" id="RHEA-COMP:18051"/>
        <dbReference type="ChEBI" id="CHEBI:15378"/>
        <dbReference type="ChEBI" id="CHEBI:17154"/>
        <dbReference type="ChEBI" id="CHEBI:57540"/>
        <dbReference type="ChEBI" id="CHEBI:137386"/>
        <dbReference type="ChEBI" id="CHEBI:191199"/>
    </reaction>
</comment>
<dbReference type="InterPro" id="IPR029494">
    <property type="entry name" value="DarT"/>
</dbReference>
<proteinExistence type="inferred from homology"/>
<keyword evidence="3 6" id="KW-0808">Transferase</keyword>
<comment type="similarity">
    <text evidence="6">Belongs to the DarT ADP-ribosyltransferase family.</text>
</comment>
<evidence type="ECO:0000256" key="3">
    <source>
        <dbReference type="ARBA" id="ARBA00022679"/>
    </source>
</evidence>
<feature type="active site" evidence="6">
    <location>
        <position position="178"/>
    </location>
</feature>
<accession>A0A318UYF9</accession>
<keyword evidence="4 6" id="KW-0548">Nucleotidyltransferase</keyword>
<evidence type="ECO:0000313" key="9">
    <source>
        <dbReference type="Proteomes" id="UP000247551"/>
    </source>
</evidence>
<evidence type="ECO:0000256" key="4">
    <source>
        <dbReference type="ARBA" id="ARBA00022695"/>
    </source>
</evidence>
<dbReference type="EMBL" id="QKLW01000004">
    <property type="protein sequence ID" value="PYF81562.1"/>
    <property type="molecule type" value="Genomic_DNA"/>
</dbReference>
<dbReference type="GO" id="GO:0016757">
    <property type="term" value="F:glycosyltransferase activity"/>
    <property type="evidence" value="ECO:0007669"/>
    <property type="project" value="UniProtKB-UniRule"/>
</dbReference>
<protein>
    <submittedName>
        <fullName evidence="8">Uncharacterized protein DUF4433</fullName>
    </submittedName>
</protein>
<keyword evidence="1 6" id="KW-1277">Toxin-antitoxin system</keyword>
<evidence type="ECO:0000256" key="6">
    <source>
        <dbReference type="PROSITE-ProRule" id="PRU01362"/>
    </source>
</evidence>
<keyword evidence="5 6" id="KW-0238">DNA-binding</keyword>
<evidence type="ECO:0000256" key="2">
    <source>
        <dbReference type="ARBA" id="ARBA00022676"/>
    </source>
</evidence>
<evidence type="ECO:0000259" key="7">
    <source>
        <dbReference type="PROSITE" id="PS52018"/>
    </source>
</evidence>
<evidence type="ECO:0000313" key="8">
    <source>
        <dbReference type="EMBL" id="PYF81562.1"/>
    </source>
</evidence>
<dbReference type="Proteomes" id="UP000247551">
    <property type="component" value="Unassembled WGS sequence"/>
</dbReference>
<dbReference type="GO" id="GO:0003677">
    <property type="term" value="F:DNA binding"/>
    <property type="evidence" value="ECO:0007669"/>
    <property type="project" value="UniProtKB-UniRule"/>
</dbReference>
<dbReference type="PROSITE" id="PS52018">
    <property type="entry name" value="DART"/>
    <property type="match status" value="1"/>
</dbReference>
<keyword evidence="9" id="KW-1185">Reference proteome</keyword>
<name>A0A318UYF9_9GAMM</name>
<dbReference type="Pfam" id="PF14487">
    <property type="entry name" value="DarT"/>
    <property type="match status" value="1"/>
</dbReference>
<comment type="caution">
    <text evidence="6">Lacks conserved residue(s) required for the propagation of feature annotation.</text>
</comment>
<feature type="active site" description="Proton acceptor" evidence="6">
    <location>
        <position position="52"/>
    </location>
</feature>
<reference evidence="8 9" key="1">
    <citation type="submission" date="2018-06" db="EMBL/GenBank/DDBJ databases">
        <title>Genomic Encyclopedia of Type Strains, Phase III (KMG-III): the genomes of soil and plant-associated and newly described type strains.</title>
        <authorList>
            <person name="Whitman W."/>
        </authorList>
    </citation>
    <scope>NUCLEOTIDE SEQUENCE [LARGE SCALE GENOMIC DNA]</scope>
    <source>
        <strain evidence="8 9">CECT 7730</strain>
    </source>
</reference>
<organism evidence="8 9">
    <name type="scientific">Marinomonas alcarazii</name>
    <dbReference type="NCBI Taxonomy" id="491949"/>
    <lineage>
        <taxon>Bacteria</taxon>
        <taxon>Pseudomonadati</taxon>
        <taxon>Pseudomonadota</taxon>
        <taxon>Gammaproteobacteria</taxon>
        <taxon>Oceanospirillales</taxon>
        <taxon>Oceanospirillaceae</taxon>
        <taxon>Marinomonas</taxon>
    </lineage>
</organism>
<feature type="binding site" evidence="6">
    <location>
        <position position="52"/>
    </location>
    <ligand>
        <name>NAD(+)</name>
        <dbReference type="ChEBI" id="CHEBI:57540"/>
    </ligand>
</feature>
<sequence length="228" mass="26208">MTMPRPVRLFHITAIDNLDMICQQGALFSKTRSQQLGLHYHNIAHGGAQGARAVKSVTNPPGGLVHEFVPFYFAPRSPMLSAIHHGQVQNCQYDQTGIIYFETTIEIARQNGLQEFVFYDRNATLDYSQCFTDLSSLESSVDWPTMTAYPQLDGFCKYFFDNPRDERYVDRMEKRQAEFLIKEQVPLSWITRIGVIDEVRAQEVNVILARNNVNLIVDAMTDWYFLGQ</sequence>